<dbReference type="AlphaFoldDB" id="A0A2R5FG51"/>
<dbReference type="Proteomes" id="UP000245124">
    <property type="component" value="Unassembled WGS sequence"/>
</dbReference>
<dbReference type="EC" id="3.1.-.-" evidence="3"/>
<dbReference type="PANTHER" id="PTHR33988">
    <property type="entry name" value="ENDORIBONUCLEASE MAZF-RELATED"/>
    <property type="match status" value="1"/>
</dbReference>
<protein>
    <recommendedName>
        <fullName evidence="3">mRNA interferase</fullName>
        <ecNumber evidence="3">3.1.-.-</ecNumber>
    </recommendedName>
</protein>
<dbReference type="Gene3D" id="2.30.30.110">
    <property type="match status" value="1"/>
</dbReference>
<dbReference type="PIRSF" id="PIRSF033490">
    <property type="entry name" value="MazF"/>
    <property type="match status" value="1"/>
</dbReference>
<accession>A0A2R5FG51</accession>
<keyword evidence="3" id="KW-0378">Hydrolase</keyword>
<organism evidence="4 5">
    <name type="scientific">Nostoc commune NIES-4072</name>
    <dbReference type="NCBI Taxonomy" id="2005467"/>
    <lineage>
        <taxon>Bacteria</taxon>
        <taxon>Bacillati</taxon>
        <taxon>Cyanobacteriota</taxon>
        <taxon>Cyanophyceae</taxon>
        <taxon>Nostocales</taxon>
        <taxon>Nostocaceae</taxon>
        <taxon>Nostoc</taxon>
    </lineage>
</organism>
<dbReference type="GO" id="GO:0004521">
    <property type="term" value="F:RNA endonuclease activity"/>
    <property type="evidence" value="ECO:0007669"/>
    <property type="project" value="TreeGrafter"/>
</dbReference>
<dbReference type="Pfam" id="PF02452">
    <property type="entry name" value="PemK_toxin"/>
    <property type="match status" value="1"/>
</dbReference>
<dbReference type="InterPro" id="IPR003477">
    <property type="entry name" value="PemK-like"/>
</dbReference>
<proteinExistence type="inferred from homology"/>
<evidence type="ECO:0000256" key="1">
    <source>
        <dbReference type="ARBA" id="ARBA00007521"/>
    </source>
</evidence>
<dbReference type="InterPro" id="IPR011067">
    <property type="entry name" value="Plasmid_toxin/cell-grow_inhib"/>
</dbReference>
<evidence type="ECO:0000313" key="5">
    <source>
        <dbReference type="Proteomes" id="UP000245124"/>
    </source>
</evidence>
<dbReference type="PANTHER" id="PTHR33988:SF2">
    <property type="entry name" value="ENDORIBONUCLEASE MAZF"/>
    <property type="match status" value="1"/>
</dbReference>
<comment type="similarity">
    <text evidence="1 3">Belongs to the PemK/MazF family.</text>
</comment>
<gene>
    <name evidence="4" type="ORF">NIES4072_12220</name>
</gene>
<comment type="caution">
    <text evidence="4">The sequence shown here is derived from an EMBL/GenBank/DDBJ whole genome shotgun (WGS) entry which is preliminary data.</text>
</comment>
<dbReference type="SUPFAM" id="SSF50118">
    <property type="entry name" value="Cell growth inhibitor/plasmid maintenance toxic component"/>
    <property type="match status" value="1"/>
</dbReference>
<sequence length="121" mass="13104">MVDISRGNVVLCDLNPVIGTEQAGIRPVVVVQIDRTNAVSPHTIIAPFTSKIRPAILPSHVFVPAGIDGLSQDSVVLCEQVRVVDKSRILRVIGQLDNSYLDHLAIALCTILGLRIMNNND</sequence>
<dbReference type="RefSeq" id="WP_109007741.1">
    <property type="nucleotide sequence ID" value="NZ_BDUD01000001.1"/>
</dbReference>
<evidence type="ECO:0000256" key="2">
    <source>
        <dbReference type="ARBA" id="ARBA00022649"/>
    </source>
</evidence>
<keyword evidence="3" id="KW-0255">Endonuclease</keyword>
<name>A0A2R5FG51_NOSCO</name>
<reference evidence="4 5" key="1">
    <citation type="submission" date="2017-06" db="EMBL/GenBank/DDBJ databases">
        <title>Genome sequencing of cyanobaciteial culture collection at National Institute for Environmental Studies (NIES).</title>
        <authorList>
            <person name="Hirose Y."/>
            <person name="Shimura Y."/>
            <person name="Fujisawa T."/>
            <person name="Nakamura Y."/>
            <person name="Kawachi M."/>
        </authorList>
    </citation>
    <scope>NUCLEOTIDE SEQUENCE [LARGE SCALE GENOMIC DNA]</scope>
    <source>
        <strain evidence="4 5">NIES-4072</strain>
    </source>
</reference>
<dbReference type="GO" id="GO:0016787">
    <property type="term" value="F:hydrolase activity"/>
    <property type="evidence" value="ECO:0007669"/>
    <property type="project" value="UniProtKB-KW"/>
</dbReference>
<dbReference type="OrthoDB" id="9808744at2"/>
<keyword evidence="5" id="KW-1185">Reference proteome</keyword>
<dbReference type="GO" id="GO:0003677">
    <property type="term" value="F:DNA binding"/>
    <property type="evidence" value="ECO:0007669"/>
    <property type="project" value="InterPro"/>
</dbReference>
<keyword evidence="2" id="KW-1277">Toxin-antitoxin system</keyword>
<keyword evidence="3" id="KW-0540">Nuclease</keyword>
<evidence type="ECO:0000313" key="4">
    <source>
        <dbReference type="EMBL" id="GBG17562.1"/>
    </source>
</evidence>
<dbReference type="GO" id="GO:0016075">
    <property type="term" value="P:rRNA catabolic process"/>
    <property type="evidence" value="ECO:0007669"/>
    <property type="project" value="TreeGrafter"/>
</dbReference>
<dbReference type="GO" id="GO:0006402">
    <property type="term" value="P:mRNA catabolic process"/>
    <property type="evidence" value="ECO:0007669"/>
    <property type="project" value="TreeGrafter"/>
</dbReference>
<dbReference type="EMBL" id="BDUD01000001">
    <property type="protein sequence ID" value="GBG17562.1"/>
    <property type="molecule type" value="Genomic_DNA"/>
</dbReference>
<evidence type="ECO:0000256" key="3">
    <source>
        <dbReference type="PIRNR" id="PIRNR033490"/>
    </source>
</evidence>
<comment type="function">
    <text evidence="3">Toxic component of a type II toxin-antitoxin (TA) system.</text>
</comment>